<name>A0A840VA20_9BACT</name>
<dbReference type="GO" id="GO:0016779">
    <property type="term" value="F:nucleotidyltransferase activity"/>
    <property type="evidence" value="ECO:0007669"/>
    <property type="project" value="UniProtKB-KW"/>
</dbReference>
<evidence type="ECO:0000313" key="2">
    <source>
        <dbReference type="EMBL" id="MBB5352414.1"/>
    </source>
</evidence>
<dbReference type="Gene3D" id="3.90.550.10">
    <property type="entry name" value="Spore Coat Polysaccharide Biosynthesis Protein SpsA, Chain A"/>
    <property type="match status" value="1"/>
</dbReference>
<keyword evidence="2" id="KW-0808">Transferase</keyword>
<accession>A0A840VA20</accession>
<dbReference type="Pfam" id="PF12804">
    <property type="entry name" value="NTP_transf_3"/>
    <property type="match status" value="1"/>
</dbReference>
<keyword evidence="2" id="KW-0548">Nucleotidyltransferase</keyword>
<protein>
    <submittedName>
        <fullName evidence="2">CTP:molybdopterin cytidylyltransferase MocA</fullName>
    </submittedName>
</protein>
<dbReference type="InterPro" id="IPR025877">
    <property type="entry name" value="MobA-like_NTP_Trfase"/>
</dbReference>
<dbReference type="RefSeq" id="WP_184019437.1">
    <property type="nucleotide sequence ID" value="NZ_JACHFD010000012.1"/>
</dbReference>
<comment type="caution">
    <text evidence="2">The sequence shown here is derived from an EMBL/GenBank/DDBJ whole genome shotgun (WGS) entry which is preliminary data.</text>
</comment>
<dbReference type="SUPFAM" id="SSF53448">
    <property type="entry name" value="Nucleotide-diphospho-sugar transferases"/>
    <property type="match status" value="1"/>
</dbReference>
<organism evidence="2 3">
    <name type="scientific">Haloferula luteola</name>
    <dbReference type="NCBI Taxonomy" id="595692"/>
    <lineage>
        <taxon>Bacteria</taxon>
        <taxon>Pseudomonadati</taxon>
        <taxon>Verrucomicrobiota</taxon>
        <taxon>Verrucomicrobiia</taxon>
        <taxon>Verrucomicrobiales</taxon>
        <taxon>Verrucomicrobiaceae</taxon>
        <taxon>Haloferula</taxon>
    </lineage>
</organism>
<sequence>MRIGAMVLAAGASRRFGQPKPLLMLDGENLAQRTCRVALEADGSPVVLMLGARAEEVLQAGTPSGVRVHVHSGWAEGMGGTIAAGMDGLTTDPLDAVMLLLADQPAIDASCLRRLVLAYERGASIVISDSGRSWGPPALFARRHFRALRALKGDQGAKAIVQENPTDRAVLAMPEAAWDVDEPDRWQAFLVSRGMGWGNRPCESMGVEP</sequence>
<dbReference type="EMBL" id="JACHFD010000012">
    <property type="protein sequence ID" value="MBB5352414.1"/>
    <property type="molecule type" value="Genomic_DNA"/>
</dbReference>
<gene>
    <name evidence="2" type="ORF">HNR46_002659</name>
</gene>
<dbReference type="PANTHER" id="PTHR43777:SF1">
    <property type="entry name" value="MOLYBDENUM COFACTOR CYTIDYLYLTRANSFERASE"/>
    <property type="match status" value="1"/>
</dbReference>
<dbReference type="Proteomes" id="UP000557717">
    <property type="component" value="Unassembled WGS sequence"/>
</dbReference>
<dbReference type="InterPro" id="IPR029044">
    <property type="entry name" value="Nucleotide-diphossugar_trans"/>
</dbReference>
<keyword evidence="3" id="KW-1185">Reference proteome</keyword>
<dbReference type="CDD" id="cd04182">
    <property type="entry name" value="GT_2_like_f"/>
    <property type="match status" value="1"/>
</dbReference>
<evidence type="ECO:0000259" key="1">
    <source>
        <dbReference type="Pfam" id="PF12804"/>
    </source>
</evidence>
<evidence type="ECO:0000313" key="3">
    <source>
        <dbReference type="Proteomes" id="UP000557717"/>
    </source>
</evidence>
<dbReference type="AlphaFoldDB" id="A0A840VA20"/>
<dbReference type="PANTHER" id="PTHR43777">
    <property type="entry name" value="MOLYBDENUM COFACTOR CYTIDYLYLTRANSFERASE"/>
    <property type="match status" value="1"/>
</dbReference>
<feature type="domain" description="MobA-like NTP transferase" evidence="1">
    <location>
        <begin position="5"/>
        <end position="164"/>
    </location>
</feature>
<reference evidence="2 3" key="1">
    <citation type="submission" date="2020-08" db="EMBL/GenBank/DDBJ databases">
        <title>Genomic Encyclopedia of Type Strains, Phase IV (KMG-IV): sequencing the most valuable type-strain genomes for metagenomic binning, comparative biology and taxonomic classification.</title>
        <authorList>
            <person name="Goeker M."/>
        </authorList>
    </citation>
    <scope>NUCLEOTIDE SEQUENCE [LARGE SCALE GENOMIC DNA]</scope>
    <source>
        <strain evidence="2 3">YC6886</strain>
    </source>
</reference>
<proteinExistence type="predicted"/>